<dbReference type="EMBL" id="CP000449">
    <property type="protein sequence ID" value="ABI65176.1"/>
    <property type="molecule type" value="Genomic_DNA"/>
</dbReference>
<reference evidence="3 4" key="1">
    <citation type="submission" date="2006-08" db="EMBL/GenBank/DDBJ databases">
        <title>Complete sequence of Maricaulis maris MCS10.</title>
        <authorList>
            <consortium name="US DOE Joint Genome Institute"/>
            <person name="Copeland A."/>
            <person name="Lucas S."/>
            <person name="Lapidus A."/>
            <person name="Barry K."/>
            <person name="Detter J.C."/>
            <person name="Glavina del Rio T."/>
            <person name="Hammon N."/>
            <person name="Israni S."/>
            <person name="Dalin E."/>
            <person name="Tice H."/>
            <person name="Pitluck S."/>
            <person name="Saunders E."/>
            <person name="Brettin T."/>
            <person name="Bruce D."/>
            <person name="Han C."/>
            <person name="Tapia R."/>
            <person name="Gilna P."/>
            <person name="Schmutz J."/>
            <person name="Larimer F."/>
            <person name="Land M."/>
            <person name="Hauser L."/>
            <person name="Kyrpides N."/>
            <person name="Mikhailova N."/>
            <person name="Viollier P."/>
            <person name="Stephens C."/>
            <person name="Richardson P."/>
        </authorList>
    </citation>
    <scope>NUCLEOTIDE SEQUENCE [LARGE SCALE GENOMIC DNA]</scope>
    <source>
        <strain evidence="3 4">MCS10</strain>
    </source>
</reference>
<comment type="similarity">
    <text evidence="1">Belongs to the UPF0213 family.</text>
</comment>
<dbReference type="RefSeq" id="WP_011642823.1">
    <property type="nucleotide sequence ID" value="NC_008347.1"/>
</dbReference>
<proteinExistence type="inferred from homology"/>
<dbReference type="CDD" id="cd10448">
    <property type="entry name" value="GIY-YIG_unchar_3"/>
    <property type="match status" value="1"/>
</dbReference>
<dbReference type="eggNOG" id="COG2827">
    <property type="taxonomic scope" value="Bacteria"/>
</dbReference>
<protein>
    <submittedName>
        <fullName evidence="3">Excinuclease ABC, C subunit domain protein</fullName>
    </submittedName>
</protein>
<dbReference type="SUPFAM" id="SSF82771">
    <property type="entry name" value="GIY-YIG endonuclease"/>
    <property type="match status" value="1"/>
</dbReference>
<dbReference type="Gene3D" id="3.40.1440.10">
    <property type="entry name" value="GIY-YIG endonuclease"/>
    <property type="match status" value="1"/>
</dbReference>
<dbReference type="PANTHER" id="PTHR34477:SF5">
    <property type="entry name" value="BSL5627 PROTEIN"/>
    <property type="match status" value="1"/>
</dbReference>
<dbReference type="PROSITE" id="PS50164">
    <property type="entry name" value="GIY_YIG"/>
    <property type="match status" value="1"/>
</dbReference>
<dbReference type="InterPro" id="IPR000305">
    <property type="entry name" value="GIY-YIG_endonuc"/>
</dbReference>
<dbReference type="Pfam" id="PF01541">
    <property type="entry name" value="GIY-YIG"/>
    <property type="match status" value="1"/>
</dbReference>
<dbReference type="Proteomes" id="UP000001964">
    <property type="component" value="Chromosome"/>
</dbReference>
<organism evidence="3 4">
    <name type="scientific">Maricaulis maris (strain MCS10)</name>
    <name type="common">Caulobacter maris</name>
    <dbReference type="NCBI Taxonomy" id="394221"/>
    <lineage>
        <taxon>Bacteria</taxon>
        <taxon>Pseudomonadati</taxon>
        <taxon>Pseudomonadota</taxon>
        <taxon>Alphaproteobacteria</taxon>
        <taxon>Maricaulales</taxon>
        <taxon>Maricaulaceae</taxon>
        <taxon>Maricaulis</taxon>
    </lineage>
</organism>
<name>Q0ARB1_MARMM</name>
<dbReference type="AlphaFoldDB" id="Q0ARB1"/>
<keyword evidence="4" id="KW-1185">Reference proteome</keyword>
<dbReference type="InterPro" id="IPR050190">
    <property type="entry name" value="UPF0213_domain"/>
</dbReference>
<dbReference type="PANTHER" id="PTHR34477">
    <property type="entry name" value="UPF0213 PROTEIN YHBQ"/>
    <property type="match status" value="1"/>
</dbReference>
<dbReference type="HOGENOM" id="CLU_135650_3_0_5"/>
<evidence type="ECO:0000256" key="1">
    <source>
        <dbReference type="ARBA" id="ARBA00007435"/>
    </source>
</evidence>
<gene>
    <name evidence="3" type="ordered locus">Mmar10_0883</name>
</gene>
<evidence type="ECO:0000313" key="3">
    <source>
        <dbReference type="EMBL" id="ABI65176.1"/>
    </source>
</evidence>
<accession>Q0ARB1</accession>
<feature type="domain" description="GIY-YIG" evidence="2">
    <location>
        <begin position="15"/>
        <end position="91"/>
    </location>
</feature>
<evidence type="ECO:0000313" key="4">
    <source>
        <dbReference type="Proteomes" id="UP000001964"/>
    </source>
</evidence>
<dbReference type="OrthoDB" id="287318at2"/>
<dbReference type="STRING" id="394221.Mmar10_0883"/>
<evidence type="ECO:0000259" key="2">
    <source>
        <dbReference type="PROSITE" id="PS50164"/>
    </source>
</evidence>
<dbReference type="KEGG" id="mmr:Mmar10_0883"/>
<sequence length="114" mass="13472">MTRRKAKPAGATLAKHPCVYILASQRNGTLYIGVTGNIAMRVMLHREGKGSAFMRKYGVKHLVWYEFHQDFGFAIEREKRLKVWRRKWKLTLIEQMNPGWEDLYESIQMWAPMD</sequence>
<dbReference type="InterPro" id="IPR035901">
    <property type="entry name" value="GIY-YIG_endonuc_sf"/>
</dbReference>